<dbReference type="Proteomes" id="UP001529510">
    <property type="component" value="Unassembled WGS sequence"/>
</dbReference>
<evidence type="ECO:0000256" key="6">
    <source>
        <dbReference type="ARBA" id="ARBA00022918"/>
    </source>
</evidence>
<comment type="caution">
    <text evidence="8">The sequence shown here is derived from an EMBL/GenBank/DDBJ whole genome shotgun (WGS) entry which is preliminary data.</text>
</comment>
<keyword evidence="6" id="KW-0695">RNA-directed DNA polymerase</keyword>
<keyword evidence="1" id="KW-0808">Transferase</keyword>
<evidence type="ECO:0000256" key="2">
    <source>
        <dbReference type="ARBA" id="ARBA00022695"/>
    </source>
</evidence>
<evidence type="ECO:0000256" key="5">
    <source>
        <dbReference type="ARBA" id="ARBA00022801"/>
    </source>
</evidence>
<keyword evidence="5" id="KW-0378">Hydrolase</keyword>
<gene>
    <name evidence="8" type="ORF">M9458_035306</name>
</gene>
<dbReference type="EMBL" id="JAMKFB020000017">
    <property type="protein sequence ID" value="KAL0170710.1"/>
    <property type="molecule type" value="Genomic_DNA"/>
</dbReference>
<evidence type="ECO:0000256" key="1">
    <source>
        <dbReference type="ARBA" id="ARBA00022679"/>
    </source>
</evidence>
<reference evidence="8 9" key="1">
    <citation type="submission" date="2024-05" db="EMBL/GenBank/DDBJ databases">
        <title>Genome sequencing and assembly of Indian major carp, Cirrhinus mrigala (Hamilton, 1822).</title>
        <authorList>
            <person name="Mohindra V."/>
            <person name="Chowdhury L.M."/>
            <person name="Lal K."/>
            <person name="Jena J.K."/>
        </authorList>
    </citation>
    <scope>NUCLEOTIDE SEQUENCE [LARGE SCALE GENOMIC DNA]</scope>
    <source>
        <strain evidence="8">CM1030</strain>
        <tissue evidence="8">Blood</tissue>
    </source>
</reference>
<keyword evidence="2" id="KW-0548">Nucleotidyltransferase</keyword>
<feature type="non-terminal residue" evidence="8">
    <location>
        <position position="121"/>
    </location>
</feature>
<dbReference type="AlphaFoldDB" id="A0ABD0PAI9"/>
<feature type="non-terminal residue" evidence="8">
    <location>
        <position position="1"/>
    </location>
</feature>
<evidence type="ECO:0000259" key="7">
    <source>
        <dbReference type="Pfam" id="PF17917"/>
    </source>
</evidence>
<keyword evidence="4" id="KW-0255">Endonuclease</keyword>
<dbReference type="InterPro" id="IPR043502">
    <property type="entry name" value="DNA/RNA_pol_sf"/>
</dbReference>
<dbReference type="PANTHER" id="PTHR34072">
    <property type="entry name" value="ENZYMATIC POLYPROTEIN-RELATED"/>
    <property type="match status" value="1"/>
</dbReference>
<dbReference type="GO" id="GO:0016787">
    <property type="term" value="F:hydrolase activity"/>
    <property type="evidence" value="ECO:0007669"/>
    <property type="project" value="UniProtKB-KW"/>
</dbReference>
<name>A0ABD0PAI9_CIRMR</name>
<evidence type="ECO:0000256" key="3">
    <source>
        <dbReference type="ARBA" id="ARBA00022722"/>
    </source>
</evidence>
<dbReference type="CDD" id="cd09274">
    <property type="entry name" value="RNase_HI_RT_Ty3"/>
    <property type="match status" value="1"/>
</dbReference>
<keyword evidence="9" id="KW-1185">Reference proteome</keyword>
<dbReference type="GO" id="GO:0004519">
    <property type="term" value="F:endonuclease activity"/>
    <property type="evidence" value="ECO:0007669"/>
    <property type="project" value="UniProtKB-KW"/>
</dbReference>
<evidence type="ECO:0000313" key="9">
    <source>
        <dbReference type="Proteomes" id="UP001529510"/>
    </source>
</evidence>
<dbReference type="PANTHER" id="PTHR34072:SF42">
    <property type="entry name" value="INTEGRASE CATALYTIC DOMAIN-CONTAINING PROTEIN"/>
    <property type="match status" value="1"/>
</dbReference>
<dbReference type="InterPro" id="IPR041373">
    <property type="entry name" value="RT_RNaseH"/>
</dbReference>
<evidence type="ECO:0000313" key="8">
    <source>
        <dbReference type="EMBL" id="KAL0170710.1"/>
    </source>
</evidence>
<dbReference type="SUPFAM" id="SSF56672">
    <property type="entry name" value="DNA/RNA polymerases"/>
    <property type="match status" value="1"/>
</dbReference>
<dbReference type="GO" id="GO:0003964">
    <property type="term" value="F:RNA-directed DNA polymerase activity"/>
    <property type="evidence" value="ECO:0007669"/>
    <property type="project" value="UniProtKB-KW"/>
</dbReference>
<protein>
    <recommendedName>
        <fullName evidence="7">Reverse transcriptase RNase H-like domain-containing protein</fullName>
    </recommendedName>
</protein>
<proteinExistence type="predicted"/>
<feature type="domain" description="Reverse transcriptase RNase H-like" evidence="7">
    <location>
        <begin position="5"/>
        <end position="83"/>
    </location>
</feature>
<keyword evidence="3" id="KW-0540">Nuclease</keyword>
<accession>A0ABD0PAI9</accession>
<organism evidence="8 9">
    <name type="scientific">Cirrhinus mrigala</name>
    <name type="common">Mrigala</name>
    <dbReference type="NCBI Taxonomy" id="683832"/>
    <lineage>
        <taxon>Eukaryota</taxon>
        <taxon>Metazoa</taxon>
        <taxon>Chordata</taxon>
        <taxon>Craniata</taxon>
        <taxon>Vertebrata</taxon>
        <taxon>Euteleostomi</taxon>
        <taxon>Actinopterygii</taxon>
        <taxon>Neopterygii</taxon>
        <taxon>Teleostei</taxon>
        <taxon>Ostariophysi</taxon>
        <taxon>Cypriniformes</taxon>
        <taxon>Cyprinidae</taxon>
        <taxon>Labeoninae</taxon>
        <taxon>Labeonini</taxon>
        <taxon>Cirrhinus</taxon>
    </lineage>
</organism>
<evidence type="ECO:0000256" key="4">
    <source>
        <dbReference type="ARBA" id="ARBA00022759"/>
    </source>
</evidence>
<dbReference type="Pfam" id="PF17917">
    <property type="entry name" value="RT_RNaseH"/>
    <property type="match status" value="1"/>
</dbReference>
<sequence length="121" mass="14144">REPPKLHPCAYFSCKQSPAEQNYEIGNRELLPIKLALKERKHWLEGAIHPFQVIVDHQNLEYLPNVKRLNPRQARWALFFTRFNFTVTYRPGTLNSHADSFSHLHQPMQDSVAPETILQPS</sequence>